<sequence>MSVEITKIAHSEYGNCLKMANGAAELLITLDYGPRIMHCSLAGGKNLMYNAPKDAVIGEGPLFDKTFFKGAKCMLRGGHRLWRSPEVSPDTCYPDNDPVEYSIDGNTVKLTCTPQVHNNVQYRFEITMDASEPKVTLVHHITNVSNGKMTFAPWSLTMMGKGGLEIVPMNTKDTGLLANRIISVWSYANLGCKRVAFHDHYFTLRQNPEISRAFKIGFDNEAGWAAYINHETLFVKRYDHVIGGSYPDNGCSYETYTNNEFLEMETLGELKEVAPAETLTHTEYWSLKAVNELPNQQDGAAIEAFVKKYIG</sequence>
<proteinExistence type="predicted"/>
<dbReference type="RefSeq" id="WP_092638195.1">
    <property type="nucleotide sequence ID" value="NZ_FNID01000005.1"/>
</dbReference>
<keyword evidence="2" id="KW-1185">Reference proteome</keyword>
<dbReference type="STRING" id="258515.SAMN05192585_10545"/>
<gene>
    <name evidence="1" type="ORF">SAMN05192585_10545</name>
</gene>
<evidence type="ECO:0008006" key="3">
    <source>
        <dbReference type="Google" id="ProtNLM"/>
    </source>
</evidence>
<reference evidence="1 2" key="1">
    <citation type="submission" date="2016-10" db="EMBL/GenBank/DDBJ databases">
        <authorList>
            <person name="de Groot N.N."/>
        </authorList>
    </citation>
    <scope>NUCLEOTIDE SEQUENCE [LARGE SCALE GENOMIC DNA]</scope>
    <source>
        <strain evidence="1 2">CGMCC 1.5012</strain>
    </source>
</reference>
<organism evidence="1 2">
    <name type="scientific">Acetanaerobacterium elongatum</name>
    <dbReference type="NCBI Taxonomy" id="258515"/>
    <lineage>
        <taxon>Bacteria</taxon>
        <taxon>Bacillati</taxon>
        <taxon>Bacillota</taxon>
        <taxon>Clostridia</taxon>
        <taxon>Eubacteriales</taxon>
        <taxon>Oscillospiraceae</taxon>
        <taxon>Acetanaerobacterium</taxon>
    </lineage>
</organism>
<dbReference type="EMBL" id="FNID01000005">
    <property type="protein sequence ID" value="SDM79617.1"/>
    <property type="molecule type" value="Genomic_DNA"/>
</dbReference>
<evidence type="ECO:0000313" key="1">
    <source>
        <dbReference type="EMBL" id="SDM79617.1"/>
    </source>
</evidence>
<dbReference type="Proteomes" id="UP000199182">
    <property type="component" value="Unassembled WGS sequence"/>
</dbReference>
<evidence type="ECO:0000313" key="2">
    <source>
        <dbReference type="Proteomes" id="UP000199182"/>
    </source>
</evidence>
<protein>
    <recommendedName>
        <fullName evidence="3">Galactose mutarotase</fullName>
    </recommendedName>
</protein>
<dbReference type="AlphaFoldDB" id="A0A1G9W5U3"/>
<dbReference type="OrthoDB" id="5914937at2"/>
<accession>A0A1G9W5U3</accession>
<name>A0A1G9W5U3_9FIRM</name>